<evidence type="ECO:0000256" key="3">
    <source>
        <dbReference type="ARBA" id="ARBA00023082"/>
    </source>
</evidence>
<dbReference type="PANTHER" id="PTHR30603:SF60">
    <property type="entry name" value="RNA POLYMERASE SIGMA FACTOR RPOD"/>
    <property type="match status" value="1"/>
</dbReference>
<dbReference type="InterPro" id="IPR007630">
    <property type="entry name" value="RNA_pol_sigma70_r4"/>
</dbReference>
<dbReference type="NCBIfam" id="TIGR02937">
    <property type="entry name" value="sigma70-ECF"/>
    <property type="match status" value="1"/>
</dbReference>
<dbReference type="GO" id="GO:0003677">
    <property type="term" value="F:DNA binding"/>
    <property type="evidence" value="ECO:0007669"/>
    <property type="project" value="UniProtKB-KW"/>
</dbReference>
<sequence length="525" mass="60669">MYDAIMDHDLEDDSSVSEVDKDFDTKGLGDSSDSDGEGDLSLELENDTDAKDSANDSDNEFDDESVDMESWSDDPVRMYLTQMGEIPLLTRQQEISLARRIEHTRTAFRRRLLACDYVIRVAYKVLCRVNRGELPFDRTVQVSVTDRLEKEQILGRLPHNLRTIEVLLQRNEEDYTLATSKSAKPAVRKAAWNRLAGRRRRAVMLIEELGLRTQRIESMIAPLEDFNRRVTELKQQLDQMKKDRKPLSERKPLLVEYRNILRMTQETPTSLRNRVHYLRDIFSKYQLAKRGLSEGNLRLVVSIAKKYRNRGLSFLDLIQEGNAGLMRAVDKFEYRRGFKFCTYATWWIRQAITRAVADQSRTIRIPVHMVETMSRVRNVSRALLQRLGREPTIEETARAAECTVDEARRVLAMSRYPISLDRPVGNSEDSHFGDLLPDSGAESPAIGAGQEMLRTRITKVLKTLSYREREIIKLRYGLGDGYSYTLEEVGHIFKVTRERIRQIEAKAVRKLQQPSRSQELSGFLD</sequence>
<dbReference type="InterPro" id="IPR009042">
    <property type="entry name" value="RNA_pol_sigma70_r1_2"/>
</dbReference>
<organism evidence="11 12">
    <name type="scientific">Bythopirellula goksoeyrii</name>
    <dbReference type="NCBI Taxonomy" id="1400387"/>
    <lineage>
        <taxon>Bacteria</taxon>
        <taxon>Pseudomonadati</taxon>
        <taxon>Planctomycetota</taxon>
        <taxon>Planctomycetia</taxon>
        <taxon>Pirellulales</taxon>
        <taxon>Lacipirellulaceae</taxon>
        <taxon>Bythopirellula</taxon>
    </lineage>
</organism>
<dbReference type="Pfam" id="PF04542">
    <property type="entry name" value="Sigma70_r2"/>
    <property type="match status" value="1"/>
</dbReference>
<accession>A0A5B9Q759</accession>
<dbReference type="PRINTS" id="PR00046">
    <property type="entry name" value="SIGMA70FCT"/>
</dbReference>
<dbReference type="InterPro" id="IPR007627">
    <property type="entry name" value="RNA_pol_sigma70_r2"/>
</dbReference>
<dbReference type="GO" id="GO:0006352">
    <property type="term" value="P:DNA-templated transcription initiation"/>
    <property type="evidence" value="ECO:0007669"/>
    <property type="project" value="InterPro"/>
</dbReference>
<dbReference type="CDD" id="cd06171">
    <property type="entry name" value="Sigma70_r4"/>
    <property type="match status" value="1"/>
</dbReference>
<comment type="similarity">
    <text evidence="1 6">Belongs to the sigma-70 factor family.</text>
</comment>
<keyword evidence="3 6" id="KW-0731">Sigma factor</keyword>
<dbReference type="RefSeq" id="WP_238476625.1">
    <property type="nucleotide sequence ID" value="NZ_CP042913.1"/>
</dbReference>
<keyword evidence="4 6" id="KW-0238">DNA-binding</keyword>
<keyword evidence="5 6" id="KW-0804">Transcription</keyword>
<dbReference type="InterPro" id="IPR036388">
    <property type="entry name" value="WH-like_DNA-bd_sf"/>
</dbReference>
<dbReference type="SUPFAM" id="SSF88946">
    <property type="entry name" value="Sigma2 domain of RNA polymerase sigma factors"/>
    <property type="match status" value="1"/>
</dbReference>
<reference evidence="11 12" key="1">
    <citation type="submission" date="2019-08" db="EMBL/GenBank/DDBJ databases">
        <title>Deep-cultivation of Planctomycetes and their phenomic and genomic characterization uncovers novel biology.</title>
        <authorList>
            <person name="Wiegand S."/>
            <person name="Jogler M."/>
            <person name="Boedeker C."/>
            <person name="Pinto D."/>
            <person name="Vollmers J."/>
            <person name="Rivas-Marin E."/>
            <person name="Kohn T."/>
            <person name="Peeters S.H."/>
            <person name="Heuer A."/>
            <person name="Rast P."/>
            <person name="Oberbeckmann S."/>
            <person name="Bunk B."/>
            <person name="Jeske O."/>
            <person name="Meyerdierks A."/>
            <person name="Storesund J.E."/>
            <person name="Kallscheuer N."/>
            <person name="Luecker S."/>
            <person name="Lage O.M."/>
            <person name="Pohl T."/>
            <person name="Merkel B.J."/>
            <person name="Hornburger P."/>
            <person name="Mueller R.-W."/>
            <person name="Bruemmer F."/>
            <person name="Labrenz M."/>
            <person name="Spormann A.M."/>
            <person name="Op den Camp H."/>
            <person name="Overmann J."/>
            <person name="Amann R."/>
            <person name="Jetten M.S.M."/>
            <person name="Mascher T."/>
            <person name="Medema M.H."/>
            <person name="Devos D.P."/>
            <person name="Kaster A.-K."/>
            <person name="Ovreas L."/>
            <person name="Rohde M."/>
            <person name="Galperin M.Y."/>
            <person name="Jogler C."/>
        </authorList>
    </citation>
    <scope>NUCLEOTIDE SEQUENCE [LARGE SCALE GENOMIC DNA]</scope>
    <source>
        <strain evidence="11 12">Pr1d</strain>
    </source>
</reference>
<feature type="region of interest" description="Disordered" evidence="8">
    <location>
        <begin position="1"/>
        <end position="68"/>
    </location>
</feature>
<proteinExistence type="inferred from homology"/>
<evidence type="ECO:0000256" key="5">
    <source>
        <dbReference type="ARBA" id="ARBA00023163"/>
    </source>
</evidence>
<gene>
    <name evidence="11" type="primary">sigA_1</name>
    <name evidence="11" type="ORF">Pr1d_06360</name>
</gene>
<comment type="function">
    <text evidence="6">Sigma factors are initiation factors that promote the attachment of RNA polymerase to specific initiation sites and are then released.</text>
</comment>
<protein>
    <recommendedName>
        <fullName evidence="6">RNA polymerase sigma factor</fullName>
    </recommendedName>
</protein>
<feature type="domain" description="RNA polymerase sigma-70" evidence="9">
    <location>
        <begin position="316"/>
        <end position="329"/>
    </location>
</feature>
<evidence type="ECO:0000256" key="1">
    <source>
        <dbReference type="ARBA" id="ARBA00007788"/>
    </source>
</evidence>
<dbReference type="FunFam" id="1.10.601.10:FF:000001">
    <property type="entry name" value="RNA polymerase sigma factor SigA"/>
    <property type="match status" value="1"/>
</dbReference>
<dbReference type="AlphaFoldDB" id="A0A5B9Q759"/>
<evidence type="ECO:0000313" key="11">
    <source>
        <dbReference type="EMBL" id="QEG33375.1"/>
    </source>
</evidence>
<dbReference type="Gene3D" id="1.10.10.10">
    <property type="entry name" value="Winged helix-like DNA-binding domain superfamily/Winged helix DNA-binding domain"/>
    <property type="match status" value="2"/>
</dbReference>
<dbReference type="Pfam" id="PF00140">
    <property type="entry name" value="Sigma70_r1_2"/>
    <property type="match status" value="1"/>
</dbReference>
<keyword evidence="7" id="KW-0175">Coiled coil</keyword>
<dbReference type="GO" id="GO:0016987">
    <property type="term" value="F:sigma factor activity"/>
    <property type="evidence" value="ECO:0007669"/>
    <property type="project" value="UniProtKB-KW"/>
</dbReference>
<dbReference type="InterPro" id="IPR000943">
    <property type="entry name" value="RNA_pol_sigma70"/>
</dbReference>
<evidence type="ECO:0000256" key="6">
    <source>
        <dbReference type="RuleBase" id="RU362124"/>
    </source>
</evidence>
<evidence type="ECO:0000256" key="2">
    <source>
        <dbReference type="ARBA" id="ARBA00023015"/>
    </source>
</evidence>
<dbReference type="InterPro" id="IPR013324">
    <property type="entry name" value="RNA_pol_sigma_r3/r4-like"/>
</dbReference>
<dbReference type="SUPFAM" id="SSF88659">
    <property type="entry name" value="Sigma3 and sigma4 domains of RNA polymerase sigma factors"/>
    <property type="match status" value="2"/>
</dbReference>
<dbReference type="PROSITE" id="PS00715">
    <property type="entry name" value="SIGMA70_1"/>
    <property type="match status" value="1"/>
</dbReference>
<feature type="coiled-coil region" evidence="7">
    <location>
        <begin position="223"/>
        <end position="250"/>
    </location>
</feature>
<dbReference type="PANTHER" id="PTHR30603">
    <property type="entry name" value="RNA POLYMERASE SIGMA FACTOR RPO"/>
    <property type="match status" value="1"/>
</dbReference>
<evidence type="ECO:0000259" key="10">
    <source>
        <dbReference type="PROSITE" id="PS00716"/>
    </source>
</evidence>
<dbReference type="KEGG" id="bgok:Pr1d_06360"/>
<dbReference type="PROSITE" id="PS00716">
    <property type="entry name" value="SIGMA70_2"/>
    <property type="match status" value="1"/>
</dbReference>
<dbReference type="Gene3D" id="1.10.601.10">
    <property type="entry name" value="RNA Polymerase Primary Sigma Factor"/>
    <property type="match status" value="1"/>
</dbReference>
<keyword evidence="12" id="KW-1185">Reference proteome</keyword>
<dbReference type="InterPro" id="IPR013325">
    <property type="entry name" value="RNA_pol_sigma_r2"/>
</dbReference>
<evidence type="ECO:0000256" key="4">
    <source>
        <dbReference type="ARBA" id="ARBA00023125"/>
    </source>
</evidence>
<evidence type="ECO:0000256" key="7">
    <source>
        <dbReference type="SAM" id="Coils"/>
    </source>
</evidence>
<dbReference type="InterPro" id="IPR007624">
    <property type="entry name" value="RNA_pol_sigma70_r3"/>
</dbReference>
<evidence type="ECO:0000313" key="12">
    <source>
        <dbReference type="Proteomes" id="UP000323917"/>
    </source>
</evidence>
<name>A0A5B9Q759_9BACT</name>
<keyword evidence="2 6" id="KW-0805">Transcription regulation</keyword>
<evidence type="ECO:0000256" key="8">
    <source>
        <dbReference type="SAM" id="MobiDB-lite"/>
    </source>
</evidence>
<dbReference type="Pfam" id="PF04539">
    <property type="entry name" value="Sigma70_r3"/>
    <property type="match status" value="1"/>
</dbReference>
<feature type="domain" description="RNA polymerase sigma-70" evidence="10">
    <location>
        <begin position="485"/>
        <end position="511"/>
    </location>
</feature>
<dbReference type="InterPro" id="IPR014284">
    <property type="entry name" value="RNA_pol_sigma-70_dom"/>
</dbReference>
<dbReference type="Pfam" id="PF04545">
    <property type="entry name" value="Sigma70_r4"/>
    <property type="match status" value="1"/>
</dbReference>
<dbReference type="EMBL" id="CP042913">
    <property type="protein sequence ID" value="QEG33375.1"/>
    <property type="molecule type" value="Genomic_DNA"/>
</dbReference>
<evidence type="ECO:0000259" key="9">
    <source>
        <dbReference type="PROSITE" id="PS00715"/>
    </source>
</evidence>
<feature type="compositionally biased region" description="Acidic residues" evidence="8">
    <location>
        <begin position="55"/>
        <end position="68"/>
    </location>
</feature>
<dbReference type="Proteomes" id="UP000323917">
    <property type="component" value="Chromosome"/>
</dbReference>
<dbReference type="InterPro" id="IPR050239">
    <property type="entry name" value="Sigma-70_RNA_pol_init_factors"/>
</dbReference>
<feature type="compositionally biased region" description="Basic and acidic residues" evidence="8">
    <location>
        <begin position="18"/>
        <end position="27"/>
    </location>
</feature>
<feature type="compositionally biased region" description="Acidic residues" evidence="8">
    <location>
        <begin position="32"/>
        <end position="47"/>
    </location>
</feature>